<keyword evidence="3" id="KW-1185">Reference proteome</keyword>
<proteinExistence type="predicted"/>
<dbReference type="EMBL" id="JAEDXU010000004">
    <property type="protein sequence ID" value="MBP1046418.1"/>
    <property type="molecule type" value="Genomic_DNA"/>
</dbReference>
<dbReference type="Proteomes" id="UP000673375">
    <property type="component" value="Unassembled WGS sequence"/>
</dbReference>
<keyword evidence="1" id="KW-0472">Membrane</keyword>
<reference evidence="2 3" key="1">
    <citation type="submission" date="2020-12" db="EMBL/GenBank/DDBJ databases">
        <title>Vagococcus allomyrinae sp. nov. and Enterococcus lavae sp. nov., isolated from the larvae of Allomyrina dichotoma.</title>
        <authorList>
            <person name="Lee S.D."/>
        </authorList>
    </citation>
    <scope>NUCLEOTIDE SEQUENCE [LARGE SCALE GENOMIC DNA]</scope>
    <source>
        <strain evidence="2 3">BWM-S5</strain>
    </source>
</reference>
<feature type="transmembrane region" description="Helical" evidence="1">
    <location>
        <begin position="48"/>
        <end position="66"/>
    </location>
</feature>
<gene>
    <name evidence="2" type="ORF">I6N96_08985</name>
</gene>
<name>A0ABS4CJR4_9ENTE</name>
<organism evidence="2 3">
    <name type="scientific">Enterococcus larvae</name>
    <dbReference type="NCBI Taxonomy" id="2794352"/>
    <lineage>
        <taxon>Bacteria</taxon>
        <taxon>Bacillati</taxon>
        <taxon>Bacillota</taxon>
        <taxon>Bacilli</taxon>
        <taxon>Lactobacillales</taxon>
        <taxon>Enterococcaceae</taxon>
        <taxon>Enterococcus</taxon>
    </lineage>
</organism>
<evidence type="ECO:0000256" key="1">
    <source>
        <dbReference type="SAM" id="Phobius"/>
    </source>
</evidence>
<dbReference type="RefSeq" id="WP_209557239.1">
    <property type="nucleotide sequence ID" value="NZ_JAEDXU010000004.1"/>
</dbReference>
<evidence type="ECO:0000313" key="3">
    <source>
        <dbReference type="Proteomes" id="UP000673375"/>
    </source>
</evidence>
<sequence>MKKQEKGWIDVFILAAAIVISGVLTAYVGQHLWNSIIVQLFDVRTLSAVQTLAICLVADFIIYKAPTKEQQERTTKDILIHSISANLTFLIVGWVLIQFI</sequence>
<feature type="transmembrane region" description="Helical" evidence="1">
    <location>
        <begin position="7"/>
        <end position="28"/>
    </location>
</feature>
<evidence type="ECO:0000313" key="2">
    <source>
        <dbReference type="EMBL" id="MBP1046418.1"/>
    </source>
</evidence>
<protein>
    <submittedName>
        <fullName evidence="2">Uncharacterized protein</fullName>
    </submittedName>
</protein>
<comment type="caution">
    <text evidence="2">The sequence shown here is derived from an EMBL/GenBank/DDBJ whole genome shotgun (WGS) entry which is preliminary data.</text>
</comment>
<keyword evidence="1" id="KW-0812">Transmembrane</keyword>
<accession>A0ABS4CJR4</accession>
<feature type="transmembrane region" description="Helical" evidence="1">
    <location>
        <begin position="78"/>
        <end position="97"/>
    </location>
</feature>
<keyword evidence="1" id="KW-1133">Transmembrane helix</keyword>